<reference evidence="1 2" key="4">
    <citation type="journal article" date="1988" name="Virology">
        <title>Identification and characterization of the repetitive DNA element in the genome of insect iridescent virus type 6.</title>
        <authorList>
            <person name="Fischer M."/>
            <person name="Schnitzler P."/>
            <person name="Delius H."/>
            <person name="Darai G."/>
        </authorList>
    </citation>
    <scope>NUCLEOTIDE SEQUENCE [LARGE SCALE GENOMIC DNA]</scope>
</reference>
<reference evidence="1 2" key="5">
    <citation type="journal article" date="1992" name="Virus Genes">
        <title>Identification and mapping of origins of DNA replication within the DNA sequences of the genome of insect iridescent virus type 6.</title>
        <authorList>
            <person name="Handermann M."/>
            <person name="Schnitzler P."/>
            <person name="Rosen-Wolff A."/>
            <person name="Raab K."/>
            <person name="Sonntag K.C."/>
            <person name="Darai G."/>
        </authorList>
    </citation>
    <scope>NUCLEOTIDE SEQUENCE [LARGE SCALE GENOMIC DNA]</scope>
</reference>
<accession>Q91G62</accession>
<name>Q91G62_IIV6</name>
<dbReference type="EMBL" id="AF303741">
    <property type="protein sequence ID" value="AAK81970.1"/>
    <property type="molecule type" value="Genomic_DNA"/>
</dbReference>
<reference evidence="1 2" key="10">
    <citation type="journal article" date="1994" name="Nucleic Acids Res.">
        <title>Identification of genes encoding zinc finger proteins, non-histone chromosomal HMG protein homologue, and a putative GTP phosphohydrolase in the genome of Chilo iridescent virus.</title>
        <authorList>
            <person name="Schnitzler P."/>
            <person name="Hug M."/>
            <person name="Handermann M."/>
            <person name="Janssen W."/>
            <person name="Koonin E.V."/>
            <person name="Delius H."/>
            <person name="Darai C."/>
        </authorList>
    </citation>
    <scope>NUCLEOTIDE SEQUENCE [LARGE SCALE GENOMIC DNA]</scope>
</reference>
<dbReference type="KEGG" id="vg:1733313"/>
<dbReference type="RefSeq" id="NP_149498.1">
    <property type="nucleotide sequence ID" value="NC_003038.1"/>
</dbReference>
<keyword evidence="2" id="KW-1185">Reference proteome</keyword>
<organismHost>
    <name type="scientific">Gryllus bimaculatus</name>
    <name type="common">Two-spotted cricket</name>
    <dbReference type="NCBI Taxonomy" id="6999"/>
</organismHost>
<reference evidence="1 2" key="8">
    <citation type="journal article" date="1994" name="Intervirology">
        <title>Identification of the primary structure and the coding capacity of the genome of insect iridescent virus type 6 between the genome coordinates 0.310 and 0.347 (7990 bp).</title>
        <authorList>
            <person name="Sonntag K.C."/>
            <person name="Schnitzler P."/>
            <person name="Janssen W."/>
            <person name="Darai G."/>
        </authorList>
    </citation>
    <scope>NUCLEOTIDE SEQUENCE [LARGE SCALE GENOMIC DNA]</scope>
</reference>
<reference evidence="1 2" key="7">
    <citation type="journal article" date="1993" name="J. Gen. Virol.">
        <title>Identification of the gene encoding the major capsid protein of insect iridescent virus type 6 by polymerase chain reaction.</title>
        <authorList>
            <person name="Stohwasser R."/>
            <person name="Raab K."/>
            <person name="Schnitzler P."/>
            <person name="Janssen W."/>
            <person name="Darai G."/>
        </authorList>
    </citation>
    <scope>NUCLEOTIDE SEQUENCE [LARGE SCALE GENOMIC DNA]</scope>
</reference>
<organismHost>
    <name type="scientific">Spodoptera frugiperda</name>
    <name type="common">Fall armyworm</name>
    <dbReference type="NCBI Taxonomy" id="7108"/>
</organismHost>
<dbReference type="Proteomes" id="UP000001359">
    <property type="component" value="Segment"/>
</dbReference>
<evidence type="ECO:0000313" key="1">
    <source>
        <dbReference type="EMBL" id="AAK81970.1"/>
    </source>
</evidence>
<reference evidence="1 2" key="3">
    <citation type="journal article" date="1987" name="Virology">
        <title>Molecular cloning and physical mapping of the genome of insect iridescent virus type 6: further evidence for circular permutation of the viral genome.</title>
        <authorList>
            <person name="Schnitzler P."/>
            <person name="Soltau J.B."/>
            <person name="Fischer M."/>
            <person name="Reisner H."/>
            <person name="Scholz J."/>
            <person name="Delius H."/>
            <person name="Darai G."/>
        </authorList>
    </citation>
    <scope>NUCLEOTIDE SEQUENCE [LARGE SCALE GENOMIC DNA]</scope>
</reference>
<proteinExistence type="predicted"/>
<reference evidence="1 2" key="6">
    <citation type="journal article" date="1992" name="Virus Genes">
        <title>Characterization of the third origin of DNA replication of the genome of insect iridescent virus type 6.</title>
        <authorList>
            <person name="Sonntag K.C."/>
            <person name="Darai G."/>
        </authorList>
    </citation>
    <scope>NUCLEOTIDE SEQUENCE [LARGE SCALE GENOMIC DNA]</scope>
</reference>
<organism evidence="1 2">
    <name type="scientific">Invertebrate iridescent virus 6</name>
    <name type="common">IIV-6</name>
    <name type="synonym">Chilo iridescent virus</name>
    <dbReference type="NCBI Taxonomy" id="176652"/>
    <lineage>
        <taxon>Viruses</taxon>
        <taxon>Varidnaviria</taxon>
        <taxon>Bamfordvirae</taxon>
        <taxon>Nucleocytoviricota</taxon>
        <taxon>Megaviricetes</taxon>
        <taxon>Pimascovirales</taxon>
        <taxon>Pimascovirales incertae sedis</taxon>
        <taxon>Iridoviridae</taxon>
        <taxon>Betairidovirinae</taxon>
        <taxon>Iridovirus</taxon>
        <taxon>Iridovirus chilo1</taxon>
    </lineage>
</organism>
<reference evidence="1 2" key="11">
    <citation type="journal article" date="1994" name="Virus Genes">
        <title>Chilo iridescent virus encodes a putative helicase belonging to a distinct family within the "DEAD/H" superfamily: implications for the evolution of large DNA viruses.</title>
        <authorList>
            <person name="Sonntag K.C."/>
            <person name="Schnitzler P."/>
            <person name="Koonin E.V."/>
            <person name="Darai G."/>
        </authorList>
    </citation>
    <scope>NUCLEOTIDE SEQUENCE [LARGE SCALE GENOMIC DNA]</scope>
</reference>
<protein>
    <submittedName>
        <fullName evidence="1">035L</fullName>
    </submittedName>
</protein>
<reference evidence="1 2" key="9">
    <citation type="journal article" date="1994" name="J. Gen. Virol.">
        <title>Insect iridescent virus type 6 encodes a polypeptide related to the largest subunit of eukaryotic RNA polymerase II.</title>
        <authorList>
            <person name="Schnitzler P."/>
            <person name="Sonntag K.C."/>
            <person name="Muller M."/>
            <person name="Janssen W."/>
            <person name="Bugert J.J."/>
            <person name="Koonin E.V."/>
            <person name="Darai G."/>
        </authorList>
    </citation>
    <scope>NUCLEOTIDE SEQUENCE [LARGE SCALE GENOMIC DNA]</scope>
</reference>
<organismHost>
    <name type="scientific">Chilo suppressalis</name>
    <name type="common">Asiatic rice borer moth</name>
    <dbReference type="NCBI Taxonomy" id="168631"/>
</organismHost>
<dbReference type="GeneID" id="1733313"/>
<reference evidence="1 2" key="14">
    <citation type="journal article" date="1999" name="Virus Genes">
        <title>Identification of a gene cluster within the genome of Chilo iridescent virus encoding enzymes involved in viral DNA replication and processing.</title>
        <authorList>
            <person name="Muller K."/>
            <person name="Tidona C.A."/>
            <person name="Darai G."/>
        </authorList>
    </citation>
    <scope>NUCLEOTIDE SEQUENCE [LARGE SCALE GENOMIC DNA]</scope>
</reference>
<reference evidence="1 2" key="12">
    <citation type="journal article" date="1997" name="Virus Genes">
        <title>The DNA sequence of Chilo iridescent virus between the genome coordinates 0.101 and 0.391; similarities in coding strategy between insect and vertebrate iridoviruses.</title>
        <authorList>
            <person name="Bahr U."/>
            <person name="Tidona C.A."/>
            <person name="Darai G."/>
        </authorList>
    </citation>
    <scope>NUCLEOTIDE SEQUENCE [LARGE SCALE GENOMIC DNA]</scope>
</reference>
<reference evidence="1 2" key="15">
    <citation type="journal article" date="2001" name="Virology">
        <title>Analysis of the first complete DNA sequence of an invertebrate iridovirus: coding strategy of the genome of Chilo iridescent virus.</title>
        <authorList>
            <person name="Jakob N.J."/>
            <person name="Muller K."/>
            <person name="Bahr U."/>
            <person name="Darai G."/>
        </authorList>
    </citation>
    <scope>NUCLEOTIDE SEQUENCE [LARGE SCALE GENOMIC DNA]</scope>
</reference>
<reference evidence="1 2" key="13">
    <citation type="journal article" date="1998" name="Virus Genes">
        <title>Identification of a thymidylate synthase gene within the genome of Chilo iridescent virus.</title>
        <authorList>
            <person name="Muller K."/>
            <person name="Tidona C.A."/>
            <person name="Bahr U."/>
            <person name="Darai G."/>
        </authorList>
    </citation>
    <scope>NUCLEOTIDE SEQUENCE [LARGE SCALE GENOMIC DNA]</scope>
</reference>
<organismHost>
    <name type="scientific">Acheta domesticus</name>
    <name type="common">House cricket</name>
    <dbReference type="NCBI Taxonomy" id="6997"/>
</organismHost>
<reference evidence="1 2" key="1">
    <citation type="journal article" date="1984" name="J. Virol.">
        <title>DNA analysis of insect iridescent virus 6: evidence for circular permutation and terminal redundancy.</title>
        <authorList>
            <person name="Delius H."/>
            <person name="Darai G."/>
            <person name="Fluegel R.M."/>
        </authorList>
    </citation>
    <scope>NUCLEOTIDE SEQUENCE [LARGE SCALE GENOMIC DNA]</scope>
</reference>
<sequence length="51" mass="6136">MELYLQMTKQDHEDTFPIHINNQQDYIVQVMRDQHTLVKTVLLLVWVVLVV</sequence>
<organismHost>
    <name type="scientific">Gryllus campestris</name>
    <dbReference type="NCBI Taxonomy" id="58607"/>
</organismHost>
<reference evidence="1 2" key="2">
    <citation type="journal article" date="1986" name="Med. Microbiol. Immunol.">
        <title>Insect iridescent virus type 6 induced toxic degenerative hepatitis in mice.</title>
        <authorList>
            <person name="Lorbacher de Ruiz H."/>
            <person name="Gelderblom H."/>
            <person name="Hofmann W."/>
            <person name="Darai G."/>
        </authorList>
    </citation>
    <scope>NUCLEOTIDE SEQUENCE [LARGE SCALE GENOMIC DNA]</scope>
</reference>
<evidence type="ECO:0000313" key="2">
    <source>
        <dbReference type="Proteomes" id="UP000001359"/>
    </source>
</evidence>